<dbReference type="EMBL" id="NILC01000027">
    <property type="protein sequence ID" value="TWL24387.1"/>
    <property type="molecule type" value="Genomic_DNA"/>
</dbReference>
<proteinExistence type="predicted"/>
<evidence type="ECO:0000313" key="4">
    <source>
        <dbReference type="Proteomes" id="UP000435910"/>
    </source>
</evidence>
<evidence type="ECO:0000259" key="2">
    <source>
        <dbReference type="Pfam" id="PF13739"/>
    </source>
</evidence>
<dbReference type="InterPro" id="IPR025303">
    <property type="entry name" value="PdaC"/>
</dbReference>
<dbReference type="Pfam" id="PF11738">
    <property type="entry name" value="DUF3298"/>
    <property type="match status" value="1"/>
</dbReference>
<dbReference type="InterPro" id="IPR037126">
    <property type="entry name" value="PdaC/RsiV-like_sf"/>
</dbReference>
<dbReference type="Pfam" id="PF13739">
    <property type="entry name" value="PdaC"/>
    <property type="match status" value="1"/>
</dbReference>
<dbReference type="GeneID" id="92862764"/>
<protein>
    <submittedName>
        <fullName evidence="3">Peptidoglycan-N-acetylmuramic acid deacetylase PdaC</fullName>
    </submittedName>
</protein>
<sequence length="225" mass="25899">MKKAMAILGFLVLTASLLFIINKGTSQINASQNRKAAVHTEYYKDISSLSFPVFSDLKEEDAKLANDAVKLHLKNSYKEFQKIVNDAEKKDKDEENVYETSYKVKYNEEGKLSFLIYDYQFSGGAHGMYTVTSYNFDFDKHKQVVLTDVLNNQAKIEKAKNYIFSYINEHPEQFYSDLKKSDIRLDEHTAFYYTSSGISIVFQQYDIAPYAAGNQEIKLPSTLLY</sequence>
<dbReference type="Gene3D" id="3.30.565.40">
    <property type="entry name" value="Fervidobacterium nodosum Rt17-B1 like"/>
    <property type="match status" value="1"/>
</dbReference>
<evidence type="ECO:0000259" key="1">
    <source>
        <dbReference type="Pfam" id="PF11738"/>
    </source>
</evidence>
<organism evidence="3 4">
    <name type="scientific">Bacillus licheniformis</name>
    <dbReference type="NCBI Taxonomy" id="1402"/>
    <lineage>
        <taxon>Bacteria</taxon>
        <taxon>Bacillati</taxon>
        <taxon>Bacillota</taxon>
        <taxon>Bacilli</taxon>
        <taxon>Bacillales</taxon>
        <taxon>Bacillaceae</taxon>
        <taxon>Bacillus</taxon>
    </lineage>
</organism>
<dbReference type="InterPro" id="IPR021729">
    <property type="entry name" value="DUF3298"/>
</dbReference>
<evidence type="ECO:0000313" key="3">
    <source>
        <dbReference type="EMBL" id="TWL24387.1"/>
    </source>
</evidence>
<dbReference type="AlphaFoldDB" id="A0A415J3T6"/>
<comment type="caution">
    <text evidence="3">The sequence shown here is derived from an EMBL/GenBank/DDBJ whole genome shotgun (WGS) entry which is preliminary data.</text>
</comment>
<dbReference type="Gene3D" id="3.90.640.20">
    <property type="entry name" value="Heat-shock cognate protein, ATPase"/>
    <property type="match status" value="1"/>
</dbReference>
<name>A0A415J3T6_BACLI</name>
<feature type="domain" description="Deacetylase PdaC" evidence="2">
    <location>
        <begin position="40"/>
        <end position="129"/>
    </location>
</feature>
<gene>
    <name evidence="3" type="ORF">CHCC16736_1188</name>
</gene>
<feature type="domain" description="DUF3298" evidence="1">
    <location>
        <begin position="155"/>
        <end position="220"/>
    </location>
</feature>
<accession>A0A415J3T6</accession>
<dbReference type="Proteomes" id="UP000435910">
    <property type="component" value="Unassembled WGS sequence"/>
</dbReference>
<dbReference type="RefSeq" id="WP_003179425.1">
    <property type="nucleotide sequence ID" value="NZ_BEXU01000007.1"/>
</dbReference>
<reference evidence="3 4" key="1">
    <citation type="submission" date="2019-06" db="EMBL/GenBank/DDBJ databases">
        <title>Genome sequence analysis of &gt;100 Bacillus licheniformis strains suggests intrinsic resistance to this species.</title>
        <authorList>
            <person name="Wels M."/>
            <person name="Siezen R.J."/>
            <person name="Johansen E."/>
            <person name="Stuer-Lauridsen B."/>
            <person name="Bjerre K."/>
            <person name="Nielsen B.K.K."/>
        </authorList>
    </citation>
    <scope>NUCLEOTIDE SEQUENCE [LARGE SCALE GENOMIC DNA]</scope>
    <source>
        <strain evidence="3 4">BAC-16736</strain>
    </source>
</reference>